<keyword evidence="2" id="KW-1185">Reference proteome</keyword>
<evidence type="ECO:0000313" key="1">
    <source>
        <dbReference type="EMBL" id="VDO61168.1"/>
    </source>
</evidence>
<proteinExistence type="predicted"/>
<gene>
    <name evidence="1" type="ORF">SCUD_LOCUS376</name>
</gene>
<reference evidence="1 2" key="2">
    <citation type="submission" date="2018-11" db="EMBL/GenBank/DDBJ databases">
        <authorList>
            <consortium name="Pathogen Informatics"/>
        </authorList>
    </citation>
    <scope>NUCLEOTIDE SEQUENCE [LARGE SCALE GENOMIC DNA]</scope>
    <source>
        <strain evidence="1">Dakar</strain>
        <strain evidence="2">Dakar, Senegal</strain>
    </source>
</reference>
<sequence>MIQRSINHYQKSINQLQIKNFGYNWLQLTWLPISQTLYWQINEIPIGYLIVAMGKFKTIHCTDRIYSIQAPWEINVLSNLWPEWNSFIESQQQTNHDEWGSINEFNIELNQLTPLQEYDIIIEPIFHKYKGIAESITTDKCKIV</sequence>
<evidence type="ECO:0000313" key="2">
    <source>
        <dbReference type="Proteomes" id="UP000279833"/>
    </source>
</evidence>
<reference evidence="3" key="1">
    <citation type="submission" date="2016-06" db="UniProtKB">
        <authorList>
            <consortium name="WormBaseParasite"/>
        </authorList>
    </citation>
    <scope>IDENTIFICATION</scope>
</reference>
<organism evidence="3">
    <name type="scientific">Schistosoma curassoni</name>
    <dbReference type="NCBI Taxonomy" id="6186"/>
    <lineage>
        <taxon>Eukaryota</taxon>
        <taxon>Metazoa</taxon>
        <taxon>Spiralia</taxon>
        <taxon>Lophotrochozoa</taxon>
        <taxon>Platyhelminthes</taxon>
        <taxon>Trematoda</taxon>
        <taxon>Digenea</taxon>
        <taxon>Strigeidida</taxon>
        <taxon>Schistosomatoidea</taxon>
        <taxon>Schistosomatidae</taxon>
        <taxon>Schistosoma</taxon>
    </lineage>
</organism>
<protein>
    <submittedName>
        <fullName evidence="3">DUF385 domain-containing protein</fullName>
    </submittedName>
</protein>
<evidence type="ECO:0000313" key="3">
    <source>
        <dbReference type="WBParaSite" id="SCUD_0000037501-mRNA-1"/>
    </source>
</evidence>
<accession>A0A183JCG8</accession>
<name>A0A183JCG8_9TREM</name>
<dbReference type="EMBL" id="UZAK01000240">
    <property type="protein sequence ID" value="VDO61168.1"/>
    <property type="molecule type" value="Genomic_DNA"/>
</dbReference>
<dbReference type="WBParaSite" id="SCUD_0000037501-mRNA-1">
    <property type="protein sequence ID" value="SCUD_0000037501-mRNA-1"/>
    <property type="gene ID" value="SCUD_0000037501"/>
</dbReference>
<dbReference type="AlphaFoldDB" id="A0A183JCG8"/>
<dbReference type="Proteomes" id="UP000279833">
    <property type="component" value="Unassembled WGS sequence"/>
</dbReference>